<dbReference type="AlphaFoldDB" id="A0A1L7UGR1"/>
<dbReference type="GeneID" id="65083005"/>
<gene>
    <name evidence="2" type="ORF">FMAN_03734</name>
</gene>
<dbReference type="VEuPathDB" id="FungiDB:FMAN_03734"/>
<feature type="region of interest" description="Disordered" evidence="1">
    <location>
        <begin position="105"/>
        <end position="129"/>
    </location>
</feature>
<dbReference type="Proteomes" id="UP000184255">
    <property type="component" value="Unassembled WGS sequence"/>
</dbReference>
<evidence type="ECO:0000256" key="1">
    <source>
        <dbReference type="SAM" id="MobiDB-lite"/>
    </source>
</evidence>
<sequence>MEGNGATQDGLRESNPILTSISNWILAKSDEIEYARSTNGGWEGWSQVELAWVLTRDHTYKYDQGSNILISRESHLFEEDSLKADLEISGPGGVVFELKCERGPRMVNDTQNPGQQKEDKTTKKSSAGQLVTGLQEDQEKVAGLKVSAGITAVFVIGISVTPEAHERMLKEAKGFTMHSYAITENESPICLWWWQKPMPVKKSELEEED</sequence>
<evidence type="ECO:0000313" key="2">
    <source>
        <dbReference type="EMBL" id="CVL06356.1"/>
    </source>
</evidence>
<accession>A0A1L7UGR1</accession>
<comment type="caution">
    <text evidence="2">The sequence shown here is derived from an EMBL/GenBank/DDBJ whole genome shotgun (WGS) entry which is preliminary data.</text>
</comment>
<organism evidence="2 3">
    <name type="scientific">Fusarium mangiferae</name>
    <name type="common">Mango malformation disease fungus</name>
    <dbReference type="NCBI Taxonomy" id="192010"/>
    <lineage>
        <taxon>Eukaryota</taxon>
        <taxon>Fungi</taxon>
        <taxon>Dikarya</taxon>
        <taxon>Ascomycota</taxon>
        <taxon>Pezizomycotina</taxon>
        <taxon>Sordariomycetes</taxon>
        <taxon>Hypocreomycetidae</taxon>
        <taxon>Hypocreales</taxon>
        <taxon>Nectriaceae</taxon>
        <taxon>Fusarium</taxon>
        <taxon>Fusarium fujikuroi species complex</taxon>
    </lineage>
</organism>
<dbReference type="EMBL" id="FCQH01000017">
    <property type="protein sequence ID" value="CVL06356.1"/>
    <property type="molecule type" value="Genomic_DNA"/>
</dbReference>
<evidence type="ECO:0000313" key="3">
    <source>
        <dbReference type="Proteomes" id="UP000184255"/>
    </source>
</evidence>
<keyword evidence="3" id="KW-1185">Reference proteome</keyword>
<reference evidence="3" key="1">
    <citation type="journal article" date="2016" name="Genome Biol. Evol.">
        <title>Comparative 'omics' of the Fusarium fujikuroi species complex highlights differences in genetic potential and metabolite synthesis.</title>
        <authorList>
            <person name="Niehaus E.-M."/>
            <person name="Muensterkoetter M."/>
            <person name="Proctor R.H."/>
            <person name="Brown D.W."/>
            <person name="Sharon A."/>
            <person name="Idan Y."/>
            <person name="Oren-Young L."/>
            <person name="Sieber C.M."/>
            <person name="Novak O."/>
            <person name="Pencik A."/>
            <person name="Tarkowska D."/>
            <person name="Hromadova K."/>
            <person name="Freeman S."/>
            <person name="Maymon M."/>
            <person name="Elazar M."/>
            <person name="Youssef S.A."/>
            <person name="El-Shabrawy E.S.M."/>
            <person name="Shalaby A.B.A."/>
            <person name="Houterman P."/>
            <person name="Brock N.L."/>
            <person name="Burkhardt I."/>
            <person name="Tsavkelova E.A."/>
            <person name="Dickschat J.S."/>
            <person name="Galuszka P."/>
            <person name="Gueldener U."/>
            <person name="Tudzynski B."/>
        </authorList>
    </citation>
    <scope>NUCLEOTIDE SEQUENCE [LARGE SCALE GENOMIC DNA]</scope>
    <source>
        <strain evidence="3">MRC7560</strain>
    </source>
</reference>
<protein>
    <submittedName>
        <fullName evidence="2">Uncharacterized protein</fullName>
    </submittedName>
</protein>
<dbReference type="RefSeq" id="XP_041689863.1">
    <property type="nucleotide sequence ID" value="XM_041824375.1"/>
</dbReference>
<name>A0A1L7UGR1_FUSMA</name>
<proteinExistence type="predicted"/>